<dbReference type="InterPro" id="IPR003029">
    <property type="entry name" value="S1_domain"/>
</dbReference>
<sequence>MESEEKYLTDAEKAVVGQTVEGAVEAVFRWGAIINLGLPHVGFVDALYIDDSDQYEVGRTLQVHVSSFDVRQNKFWLRPPGQTPVVDRLRAKGFDL</sequence>
<dbReference type="GO" id="GO:0003676">
    <property type="term" value="F:nucleic acid binding"/>
    <property type="evidence" value="ECO:0007669"/>
    <property type="project" value="InterPro"/>
</dbReference>
<gene>
    <name evidence="2" type="ORF">GCM10010238_61160</name>
</gene>
<dbReference type="EMBL" id="BMSL01000029">
    <property type="protein sequence ID" value="GGS63864.1"/>
    <property type="molecule type" value="Genomic_DNA"/>
</dbReference>
<keyword evidence="3" id="KW-1185">Reference proteome</keyword>
<dbReference type="SUPFAM" id="SSF50249">
    <property type="entry name" value="Nucleic acid-binding proteins"/>
    <property type="match status" value="1"/>
</dbReference>
<reference evidence="2" key="2">
    <citation type="submission" date="2020-09" db="EMBL/GenBank/DDBJ databases">
        <authorList>
            <person name="Sun Q."/>
            <person name="Ohkuma M."/>
        </authorList>
    </citation>
    <scope>NUCLEOTIDE SEQUENCE</scope>
    <source>
        <strain evidence="2">JCM 4234</strain>
    </source>
</reference>
<accession>A0A918GV16</accession>
<protein>
    <recommendedName>
        <fullName evidence="1">S1 motif domain-containing protein</fullName>
    </recommendedName>
</protein>
<comment type="caution">
    <text evidence="2">The sequence shown here is derived from an EMBL/GenBank/DDBJ whole genome shotgun (WGS) entry which is preliminary data.</text>
</comment>
<organism evidence="2 3">
    <name type="scientific">Streptomyces griseoviridis</name>
    <dbReference type="NCBI Taxonomy" id="45398"/>
    <lineage>
        <taxon>Bacteria</taxon>
        <taxon>Bacillati</taxon>
        <taxon>Actinomycetota</taxon>
        <taxon>Actinomycetes</taxon>
        <taxon>Kitasatosporales</taxon>
        <taxon>Streptomycetaceae</taxon>
        <taxon>Streptomyces</taxon>
    </lineage>
</organism>
<name>A0A918GV16_STRGD</name>
<proteinExistence type="predicted"/>
<dbReference type="Proteomes" id="UP000653493">
    <property type="component" value="Unassembled WGS sequence"/>
</dbReference>
<feature type="domain" description="S1 motif" evidence="1">
    <location>
        <begin position="17"/>
        <end position="80"/>
    </location>
</feature>
<dbReference type="Gene3D" id="2.40.50.140">
    <property type="entry name" value="Nucleic acid-binding proteins"/>
    <property type="match status" value="1"/>
</dbReference>
<dbReference type="AlphaFoldDB" id="A0A918GV16"/>
<dbReference type="PROSITE" id="PS50126">
    <property type="entry name" value="S1"/>
    <property type="match status" value="1"/>
</dbReference>
<evidence type="ECO:0000259" key="1">
    <source>
        <dbReference type="PROSITE" id="PS50126"/>
    </source>
</evidence>
<evidence type="ECO:0000313" key="3">
    <source>
        <dbReference type="Proteomes" id="UP000653493"/>
    </source>
</evidence>
<dbReference type="InterPro" id="IPR012340">
    <property type="entry name" value="NA-bd_OB-fold"/>
</dbReference>
<evidence type="ECO:0000313" key="2">
    <source>
        <dbReference type="EMBL" id="GGS63864.1"/>
    </source>
</evidence>
<reference evidence="2" key="1">
    <citation type="journal article" date="2014" name="Int. J. Syst. Evol. Microbiol.">
        <title>Complete genome sequence of Corynebacterium casei LMG S-19264T (=DSM 44701T), isolated from a smear-ripened cheese.</title>
        <authorList>
            <consortium name="US DOE Joint Genome Institute (JGI-PGF)"/>
            <person name="Walter F."/>
            <person name="Albersmeier A."/>
            <person name="Kalinowski J."/>
            <person name="Ruckert C."/>
        </authorList>
    </citation>
    <scope>NUCLEOTIDE SEQUENCE</scope>
    <source>
        <strain evidence="2">JCM 4234</strain>
    </source>
</reference>